<name>A0A2P4Q294_RHIID</name>
<reference evidence="1 2" key="1">
    <citation type="journal article" date="2013" name="Proc. Natl. Acad. Sci. U.S.A.">
        <title>Genome of an arbuscular mycorrhizal fungus provides insight into the oldest plant symbiosis.</title>
        <authorList>
            <person name="Tisserant E."/>
            <person name="Malbreil M."/>
            <person name="Kuo A."/>
            <person name="Kohler A."/>
            <person name="Symeonidi A."/>
            <person name="Balestrini R."/>
            <person name="Charron P."/>
            <person name="Duensing N."/>
            <person name="Frei Dit Frey N."/>
            <person name="Gianinazzi-Pearson V."/>
            <person name="Gilbert L.B."/>
            <person name="Handa Y."/>
            <person name="Herr J.R."/>
            <person name="Hijri M."/>
            <person name="Koul R."/>
            <person name="Kawaguchi M."/>
            <person name="Krajinski F."/>
            <person name="Lammers P.J."/>
            <person name="Masclaux F.G."/>
            <person name="Murat C."/>
            <person name="Morin E."/>
            <person name="Ndikumana S."/>
            <person name="Pagni M."/>
            <person name="Petitpierre D."/>
            <person name="Requena N."/>
            <person name="Rosikiewicz P."/>
            <person name="Riley R."/>
            <person name="Saito K."/>
            <person name="San Clemente H."/>
            <person name="Shapiro H."/>
            <person name="van Tuinen D."/>
            <person name="Becard G."/>
            <person name="Bonfante P."/>
            <person name="Paszkowski U."/>
            <person name="Shachar-Hill Y.Y."/>
            <person name="Tuskan G.A."/>
            <person name="Young P.W."/>
            <person name="Sanders I.R."/>
            <person name="Henrissat B."/>
            <person name="Rensing S.A."/>
            <person name="Grigoriev I.V."/>
            <person name="Corradi N."/>
            <person name="Roux C."/>
            <person name="Martin F."/>
        </authorList>
    </citation>
    <scope>NUCLEOTIDE SEQUENCE [LARGE SCALE GENOMIC DNA]</scope>
    <source>
        <strain evidence="1 2">DAOM 197198</strain>
    </source>
</reference>
<evidence type="ECO:0000313" key="1">
    <source>
        <dbReference type="EMBL" id="POG71748.1"/>
    </source>
</evidence>
<proteinExistence type="predicted"/>
<accession>A0A2P4Q294</accession>
<keyword evidence="2" id="KW-1185">Reference proteome</keyword>
<evidence type="ECO:0000313" key="2">
    <source>
        <dbReference type="Proteomes" id="UP000018888"/>
    </source>
</evidence>
<gene>
    <name evidence="1" type="ORF">GLOIN_2v1602276</name>
</gene>
<reference evidence="1 2" key="2">
    <citation type="journal article" date="2018" name="New Phytol.">
        <title>High intraspecific genome diversity in the model arbuscular mycorrhizal symbiont Rhizophagus irregularis.</title>
        <authorList>
            <person name="Chen E.C.H."/>
            <person name="Morin E."/>
            <person name="Beaudet D."/>
            <person name="Noel J."/>
            <person name="Yildirir G."/>
            <person name="Ndikumana S."/>
            <person name="Charron P."/>
            <person name="St-Onge C."/>
            <person name="Giorgi J."/>
            <person name="Kruger M."/>
            <person name="Marton T."/>
            <person name="Ropars J."/>
            <person name="Grigoriev I.V."/>
            <person name="Hainaut M."/>
            <person name="Henrissat B."/>
            <person name="Roux C."/>
            <person name="Martin F."/>
            <person name="Corradi N."/>
        </authorList>
    </citation>
    <scope>NUCLEOTIDE SEQUENCE [LARGE SCALE GENOMIC DNA]</scope>
    <source>
        <strain evidence="1 2">DAOM 197198</strain>
    </source>
</reference>
<dbReference type="EMBL" id="AUPC02000104">
    <property type="protein sequence ID" value="POG71748.1"/>
    <property type="molecule type" value="Genomic_DNA"/>
</dbReference>
<protein>
    <submittedName>
        <fullName evidence="1">Uncharacterized protein</fullName>
    </submittedName>
</protein>
<organism evidence="1 2">
    <name type="scientific">Rhizophagus irregularis (strain DAOM 181602 / DAOM 197198 / MUCL 43194)</name>
    <name type="common">Arbuscular mycorrhizal fungus</name>
    <name type="synonym">Glomus intraradices</name>
    <dbReference type="NCBI Taxonomy" id="747089"/>
    <lineage>
        <taxon>Eukaryota</taxon>
        <taxon>Fungi</taxon>
        <taxon>Fungi incertae sedis</taxon>
        <taxon>Mucoromycota</taxon>
        <taxon>Glomeromycotina</taxon>
        <taxon>Glomeromycetes</taxon>
        <taxon>Glomerales</taxon>
        <taxon>Glomeraceae</taxon>
        <taxon>Rhizophagus</taxon>
    </lineage>
</organism>
<dbReference type="Proteomes" id="UP000018888">
    <property type="component" value="Unassembled WGS sequence"/>
</dbReference>
<sequence length="64" mass="7772">MTITGEAALLRFAISILCKRIFVIFHRLRKKIKNPLKEILHIFPYKKFFQNVWVSLIIYRSFFL</sequence>
<dbReference type="AlphaFoldDB" id="A0A2P4Q294"/>
<comment type="caution">
    <text evidence="1">The sequence shown here is derived from an EMBL/GenBank/DDBJ whole genome shotgun (WGS) entry which is preliminary data.</text>
</comment>